<evidence type="ECO:0000313" key="9">
    <source>
        <dbReference type="Proteomes" id="UP000799757"/>
    </source>
</evidence>
<organism evidence="8 9">
    <name type="scientific">Melanomma pulvis-pyrius CBS 109.77</name>
    <dbReference type="NCBI Taxonomy" id="1314802"/>
    <lineage>
        <taxon>Eukaryota</taxon>
        <taxon>Fungi</taxon>
        <taxon>Dikarya</taxon>
        <taxon>Ascomycota</taxon>
        <taxon>Pezizomycotina</taxon>
        <taxon>Dothideomycetes</taxon>
        <taxon>Pleosporomycetidae</taxon>
        <taxon>Pleosporales</taxon>
        <taxon>Melanommataceae</taxon>
        <taxon>Melanomma</taxon>
    </lineage>
</organism>
<feature type="compositionally biased region" description="Low complexity" evidence="5">
    <location>
        <begin position="65"/>
        <end position="86"/>
    </location>
</feature>
<dbReference type="PANTHER" id="PTHR34187">
    <property type="entry name" value="FGR18P"/>
    <property type="match status" value="1"/>
</dbReference>
<dbReference type="InterPro" id="IPR003807">
    <property type="entry name" value="DUF202"/>
</dbReference>
<evidence type="ECO:0000256" key="5">
    <source>
        <dbReference type="SAM" id="MobiDB-lite"/>
    </source>
</evidence>
<keyword evidence="3 6" id="KW-1133">Transmembrane helix</keyword>
<comment type="subcellular location">
    <subcellularLocation>
        <location evidence="1">Endomembrane system</location>
        <topology evidence="1">Multi-pass membrane protein</topology>
    </subcellularLocation>
</comment>
<dbReference type="Pfam" id="PF02656">
    <property type="entry name" value="DUF202"/>
    <property type="match status" value="1"/>
</dbReference>
<keyword evidence="9" id="KW-1185">Reference proteome</keyword>
<dbReference type="InterPro" id="IPR052053">
    <property type="entry name" value="IM_YidH-like"/>
</dbReference>
<feature type="region of interest" description="Disordered" evidence="5">
    <location>
        <begin position="1"/>
        <end position="115"/>
    </location>
</feature>
<feature type="transmembrane region" description="Helical" evidence="6">
    <location>
        <begin position="190"/>
        <end position="216"/>
    </location>
</feature>
<dbReference type="Proteomes" id="UP000799757">
    <property type="component" value="Unassembled WGS sequence"/>
</dbReference>
<sequence length="265" mass="29743">MTDHDASPPRAPPLTLPSPSLHFATPDPHPDSVEHIQRNRHRTSRELEPIYEQDSQRPRPTQHLSPSTPQARRSPSTRSRASSSRGTSHRGGARPCPSEISTVPDSDGPDEDNGRRYRLRRQTPHWYNPVVKFWKTQVSVSIDEGQHRDHLALERTFLGYLRTSLALAMAGVIIAQLFRLQHTANPNLNLGFFVLGIPLAAVFIGFGMVVLLIGAFRFWRQQNAIIRGKVYAGGWEITAIMVFSIILCLVAFVLVTAIDIQKSYL</sequence>
<feature type="transmembrane region" description="Helical" evidence="6">
    <location>
        <begin position="237"/>
        <end position="258"/>
    </location>
</feature>
<dbReference type="PANTHER" id="PTHR34187:SF1">
    <property type="entry name" value="DUF202 DOMAIN-CONTAINING PROTEIN"/>
    <property type="match status" value="1"/>
</dbReference>
<evidence type="ECO:0000313" key="8">
    <source>
        <dbReference type="EMBL" id="KAF2797904.1"/>
    </source>
</evidence>
<reference evidence="8" key="1">
    <citation type="journal article" date="2020" name="Stud. Mycol.">
        <title>101 Dothideomycetes genomes: a test case for predicting lifestyles and emergence of pathogens.</title>
        <authorList>
            <person name="Haridas S."/>
            <person name="Albert R."/>
            <person name="Binder M."/>
            <person name="Bloem J."/>
            <person name="Labutti K."/>
            <person name="Salamov A."/>
            <person name="Andreopoulos B."/>
            <person name="Baker S."/>
            <person name="Barry K."/>
            <person name="Bills G."/>
            <person name="Bluhm B."/>
            <person name="Cannon C."/>
            <person name="Castanera R."/>
            <person name="Culley D."/>
            <person name="Daum C."/>
            <person name="Ezra D."/>
            <person name="Gonzalez J."/>
            <person name="Henrissat B."/>
            <person name="Kuo A."/>
            <person name="Liang C."/>
            <person name="Lipzen A."/>
            <person name="Lutzoni F."/>
            <person name="Magnuson J."/>
            <person name="Mondo S."/>
            <person name="Nolan M."/>
            <person name="Ohm R."/>
            <person name="Pangilinan J."/>
            <person name="Park H.-J."/>
            <person name="Ramirez L."/>
            <person name="Alfaro M."/>
            <person name="Sun H."/>
            <person name="Tritt A."/>
            <person name="Yoshinaga Y."/>
            <person name="Zwiers L.-H."/>
            <person name="Turgeon B."/>
            <person name="Goodwin S."/>
            <person name="Spatafora J."/>
            <person name="Crous P."/>
            <person name="Grigoriev I."/>
        </authorList>
    </citation>
    <scope>NUCLEOTIDE SEQUENCE</scope>
    <source>
        <strain evidence="8">CBS 109.77</strain>
    </source>
</reference>
<keyword evidence="2 6" id="KW-0812">Transmembrane</keyword>
<name>A0A6A6XNS8_9PLEO</name>
<proteinExistence type="predicted"/>
<evidence type="ECO:0000256" key="4">
    <source>
        <dbReference type="ARBA" id="ARBA00023136"/>
    </source>
</evidence>
<evidence type="ECO:0000256" key="1">
    <source>
        <dbReference type="ARBA" id="ARBA00004127"/>
    </source>
</evidence>
<evidence type="ECO:0000256" key="3">
    <source>
        <dbReference type="ARBA" id="ARBA00022989"/>
    </source>
</evidence>
<keyword evidence="4 6" id="KW-0472">Membrane</keyword>
<feature type="transmembrane region" description="Helical" evidence="6">
    <location>
        <begin position="157"/>
        <end position="178"/>
    </location>
</feature>
<feature type="compositionally biased region" description="Basic and acidic residues" evidence="5">
    <location>
        <begin position="28"/>
        <end position="37"/>
    </location>
</feature>
<protein>
    <recommendedName>
        <fullName evidence="7">DUF202 domain-containing protein</fullName>
    </recommendedName>
</protein>
<accession>A0A6A6XNS8</accession>
<evidence type="ECO:0000259" key="7">
    <source>
        <dbReference type="Pfam" id="PF02656"/>
    </source>
</evidence>
<evidence type="ECO:0000256" key="2">
    <source>
        <dbReference type="ARBA" id="ARBA00022692"/>
    </source>
</evidence>
<dbReference type="GO" id="GO:0012505">
    <property type="term" value="C:endomembrane system"/>
    <property type="evidence" value="ECO:0007669"/>
    <property type="project" value="UniProtKB-SubCell"/>
</dbReference>
<gene>
    <name evidence="8" type="ORF">K505DRAFT_127856</name>
</gene>
<dbReference type="AlphaFoldDB" id="A0A6A6XNS8"/>
<evidence type="ECO:0000256" key="6">
    <source>
        <dbReference type="SAM" id="Phobius"/>
    </source>
</evidence>
<feature type="domain" description="DUF202" evidence="7">
    <location>
        <begin position="148"/>
        <end position="224"/>
    </location>
</feature>
<dbReference type="EMBL" id="MU001796">
    <property type="protein sequence ID" value="KAF2797904.1"/>
    <property type="molecule type" value="Genomic_DNA"/>
</dbReference>
<dbReference type="OrthoDB" id="199599at2759"/>